<dbReference type="GeneID" id="114783532"/>
<dbReference type="Proteomes" id="UP000694580">
    <property type="component" value="Unplaced"/>
</dbReference>
<evidence type="ECO:0000313" key="4">
    <source>
        <dbReference type="Proteomes" id="UP000694580"/>
    </source>
</evidence>
<dbReference type="InterPro" id="IPR019180">
    <property type="entry name" value="Oxidoreductase-like_N"/>
</dbReference>
<reference evidence="3" key="1">
    <citation type="submission" date="2025-08" db="UniProtKB">
        <authorList>
            <consortium name="Ensembl"/>
        </authorList>
    </citation>
    <scope>IDENTIFICATION</scope>
</reference>
<keyword evidence="4" id="KW-1185">Reference proteome</keyword>
<dbReference type="Ensembl" id="ENSDCDT00010039549.1">
    <property type="protein sequence ID" value="ENSDCDP00010031923.1"/>
    <property type="gene ID" value="ENSDCDG00010020400.1"/>
</dbReference>
<evidence type="ECO:0000256" key="1">
    <source>
        <dbReference type="SAM" id="MobiDB-lite"/>
    </source>
</evidence>
<proteinExistence type="predicted"/>
<dbReference type="RefSeq" id="XP_028824845.1">
    <property type="nucleotide sequence ID" value="XM_028969012.1"/>
</dbReference>
<reference evidence="3" key="2">
    <citation type="submission" date="2025-09" db="UniProtKB">
        <authorList>
            <consortium name="Ensembl"/>
        </authorList>
    </citation>
    <scope>IDENTIFICATION</scope>
</reference>
<feature type="region of interest" description="Disordered" evidence="1">
    <location>
        <begin position="31"/>
        <end position="57"/>
    </location>
</feature>
<dbReference type="Pfam" id="PF09791">
    <property type="entry name" value="Oxidored-like"/>
    <property type="match status" value="1"/>
</dbReference>
<name>A0AAY4CFQ9_9TELE</name>
<evidence type="ECO:0000313" key="3">
    <source>
        <dbReference type="Ensembl" id="ENSDCDP00010031923.1"/>
    </source>
</evidence>
<dbReference type="InterPro" id="IPR039251">
    <property type="entry name" value="OXLD1"/>
</dbReference>
<organism evidence="3 4">
    <name type="scientific">Denticeps clupeoides</name>
    <name type="common">denticle herring</name>
    <dbReference type="NCBI Taxonomy" id="299321"/>
    <lineage>
        <taxon>Eukaryota</taxon>
        <taxon>Metazoa</taxon>
        <taxon>Chordata</taxon>
        <taxon>Craniata</taxon>
        <taxon>Vertebrata</taxon>
        <taxon>Euteleostomi</taxon>
        <taxon>Actinopterygii</taxon>
        <taxon>Neopterygii</taxon>
        <taxon>Teleostei</taxon>
        <taxon>Clupei</taxon>
        <taxon>Clupeiformes</taxon>
        <taxon>Denticipitoidei</taxon>
        <taxon>Denticipitidae</taxon>
        <taxon>Denticeps</taxon>
    </lineage>
</organism>
<gene>
    <name evidence="3" type="primary">OXLD1</name>
</gene>
<dbReference type="AlphaFoldDB" id="A0AAY4CFQ9"/>
<sequence>MAAALSFNGTPSALQKFCLLRLTQLGRKAWTRELRSPPGEEPASTGTPAAEDLPPPPPTSCCMSSCHNCVWIQHAEQLLKFYQDGGEKALAAIEENVHDENLKTFLKMEIRLKKKL</sequence>
<evidence type="ECO:0000259" key="2">
    <source>
        <dbReference type="Pfam" id="PF09791"/>
    </source>
</evidence>
<dbReference type="PANTHER" id="PTHR21193">
    <property type="entry name" value="OXIDOREDUCTASE-LIKE DOMAIN-CONTAINING PROTEIN 1"/>
    <property type="match status" value="1"/>
</dbReference>
<feature type="domain" description="Oxidoreductase-like" evidence="2">
    <location>
        <begin position="54"/>
        <end position="82"/>
    </location>
</feature>
<protein>
    <recommendedName>
        <fullName evidence="2">Oxidoreductase-like domain-containing protein</fullName>
    </recommendedName>
</protein>
<dbReference type="GO" id="GO:0005739">
    <property type="term" value="C:mitochondrion"/>
    <property type="evidence" value="ECO:0007669"/>
    <property type="project" value="TreeGrafter"/>
</dbReference>
<dbReference type="PANTHER" id="PTHR21193:SF3">
    <property type="entry name" value="OXIDOREDUCTASE-LIKE DOMAIN-CONTAINING PROTEIN 1"/>
    <property type="match status" value="1"/>
</dbReference>
<accession>A0AAY4CFQ9</accession>
<dbReference type="GeneTree" id="ENSGT00390000003596"/>